<keyword evidence="3" id="KW-1185">Reference proteome</keyword>
<gene>
    <name evidence="2" type="ORF">MNKW57_30710</name>
</gene>
<dbReference type="Proteomes" id="UP001224392">
    <property type="component" value="Unassembled WGS sequence"/>
</dbReference>
<keyword evidence="1" id="KW-1133">Transmembrane helix</keyword>
<accession>A0ABQ6M332</accession>
<dbReference type="EMBL" id="BSYJ01000009">
    <property type="protein sequence ID" value="GMG88750.1"/>
    <property type="molecule type" value="Genomic_DNA"/>
</dbReference>
<keyword evidence="1" id="KW-0812">Transmembrane</keyword>
<feature type="transmembrane region" description="Helical" evidence="1">
    <location>
        <begin position="117"/>
        <end position="134"/>
    </location>
</feature>
<feature type="transmembrane region" description="Helical" evidence="1">
    <location>
        <begin position="31"/>
        <end position="52"/>
    </location>
</feature>
<evidence type="ECO:0000313" key="3">
    <source>
        <dbReference type="Proteomes" id="UP001224392"/>
    </source>
</evidence>
<keyword evidence="1" id="KW-0472">Membrane</keyword>
<name>A0ABQ6M332_9GAMM</name>
<protein>
    <recommendedName>
        <fullName evidence="4">Carotenoid biosynthesis protein</fullName>
    </recommendedName>
</protein>
<proteinExistence type="predicted"/>
<organism evidence="2 3">
    <name type="scientific">Biformimicrobium ophioploci</name>
    <dbReference type="NCBI Taxonomy" id="3036711"/>
    <lineage>
        <taxon>Bacteria</taxon>
        <taxon>Pseudomonadati</taxon>
        <taxon>Pseudomonadota</taxon>
        <taxon>Gammaproteobacteria</taxon>
        <taxon>Cellvibrionales</taxon>
        <taxon>Microbulbiferaceae</taxon>
        <taxon>Biformimicrobium</taxon>
    </lineage>
</organism>
<sequence length="135" mass="15575">MGKFFGAVAAGVLLSTWYIQFQRFESWGDTFFLSKTNIIFISSYGALVIAAFLNRRRPELHKRLIFLATLYMLGPIVDRVGGNTGISPYVTNPVIWNGMFLSFFVYDWKVRKGIHPITYLGYLWFWAVWAIAIFS</sequence>
<comment type="caution">
    <text evidence="2">The sequence shown here is derived from an EMBL/GenBank/DDBJ whole genome shotgun (WGS) entry which is preliminary data.</text>
</comment>
<evidence type="ECO:0008006" key="4">
    <source>
        <dbReference type="Google" id="ProtNLM"/>
    </source>
</evidence>
<evidence type="ECO:0000313" key="2">
    <source>
        <dbReference type="EMBL" id="GMG88750.1"/>
    </source>
</evidence>
<evidence type="ECO:0000256" key="1">
    <source>
        <dbReference type="SAM" id="Phobius"/>
    </source>
</evidence>
<reference evidence="2 3" key="1">
    <citation type="submission" date="2023-04" db="EMBL/GenBank/DDBJ databases">
        <title>Marinobulbifer ophiurae gen. nov., sp. Nov., isolate from tissue of brittle star Ophioplocus japonicus.</title>
        <authorList>
            <person name="Kawano K."/>
            <person name="Sawayama S."/>
            <person name="Nakagawa S."/>
        </authorList>
    </citation>
    <scope>NUCLEOTIDE SEQUENCE [LARGE SCALE GENOMIC DNA]</scope>
    <source>
        <strain evidence="2 3">NKW57</strain>
    </source>
</reference>
<feature type="transmembrane region" description="Helical" evidence="1">
    <location>
        <begin position="86"/>
        <end position="105"/>
    </location>
</feature>
<feature type="transmembrane region" description="Helical" evidence="1">
    <location>
        <begin position="64"/>
        <end position="80"/>
    </location>
</feature>